<dbReference type="InterPro" id="IPR035093">
    <property type="entry name" value="RelE/ParE_toxin_dom_sf"/>
</dbReference>
<sequence>MSYKVIPTSQFEKDLKRLFKKYPSVKSEISELILQLKENPTLGTPLLKNCYKIRMAIKSKGKGKSAGSRVITHVRVVREEVHLLSIYDKSEQSNISDSTINQLLKLL</sequence>
<keyword evidence="2" id="KW-0255">Endonuclease</keyword>
<dbReference type="STRING" id="435880.SAMN04487988_12227"/>
<organism evidence="2 3">
    <name type="scientific">Algoriphagus hitonicola</name>
    <dbReference type="NCBI Taxonomy" id="435880"/>
    <lineage>
        <taxon>Bacteria</taxon>
        <taxon>Pseudomonadati</taxon>
        <taxon>Bacteroidota</taxon>
        <taxon>Cytophagia</taxon>
        <taxon>Cytophagales</taxon>
        <taxon>Cyclobacteriaceae</taxon>
        <taxon>Algoriphagus</taxon>
    </lineage>
</organism>
<dbReference type="Proteomes" id="UP000199642">
    <property type="component" value="Unassembled WGS sequence"/>
</dbReference>
<proteinExistence type="predicted"/>
<keyword evidence="2" id="KW-0378">Hydrolase</keyword>
<keyword evidence="3" id="KW-1185">Reference proteome</keyword>
<dbReference type="AlphaFoldDB" id="A0A1I2XVQ9"/>
<evidence type="ECO:0000313" key="2">
    <source>
        <dbReference type="EMBL" id="SFH16201.1"/>
    </source>
</evidence>
<evidence type="ECO:0000256" key="1">
    <source>
        <dbReference type="ARBA" id="ARBA00022649"/>
    </source>
</evidence>
<dbReference type="InterPro" id="IPR007712">
    <property type="entry name" value="RelE/ParE_toxin"/>
</dbReference>
<dbReference type="RefSeq" id="WP_092794755.1">
    <property type="nucleotide sequence ID" value="NZ_FOPC01000022.1"/>
</dbReference>
<evidence type="ECO:0000313" key="3">
    <source>
        <dbReference type="Proteomes" id="UP000199642"/>
    </source>
</evidence>
<dbReference type="Pfam" id="PF05016">
    <property type="entry name" value="ParE_toxin"/>
    <property type="match status" value="1"/>
</dbReference>
<keyword evidence="1" id="KW-1277">Toxin-antitoxin system</keyword>
<protein>
    <submittedName>
        <fullName evidence="2">mRNA-degrading endonuclease RelE, toxin component of the RelBE toxin-antitoxin system</fullName>
    </submittedName>
</protein>
<dbReference type="SUPFAM" id="SSF143011">
    <property type="entry name" value="RelE-like"/>
    <property type="match status" value="1"/>
</dbReference>
<name>A0A1I2XVQ9_9BACT</name>
<accession>A0A1I2XVQ9</accession>
<gene>
    <name evidence="2" type="ORF">SAMN04487988_12227</name>
</gene>
<reference evidence="3" key="1">
    <citation type="submission" date="2016-10" db="EMBL/GenBank/DDBJ databases">
        <authorList>
            <person name="Varghese N."/>
            <person name="Submissions S."/>
        </authorList>
    </citation>
    <scope>NUCLEOTIDE SEQUENCE [LARGE SCALE GENOMIC DNA]</scope>
    <source>
        <strain evidence="3">DSM 19315</strain>
    </source>
</reference>
<dbReference type="EMBL" id="FOPC01000022">
    <property type="protein sequence ID" value="SFH16201.1"/>
    <property type="molecule type" value="Genomic_DNA"/>
</dbReference>
<dbReference type="OrthoDB" id="1364255at2"/>
<keyword evidence="2" id="KW-0540">Nuclease</keyword>
<dbReference type="Gene3D" id="3.30.2310.20">
    <property type="entry name" value="RelE-like"/>
    <property type="match status" value="1"/>
</dbReference>
<dbReference type="GO" id="GO:0004519">
    <property type="term" value="F:endonuclease activity"/>
    <property type="evidence" value="ECO:0007669"/>
    <property type="project" value="UniProtKB-KW"/>
</dbReference>